<organism evidence="1 2">
    <name type="scientific">Pseudomaricurvus hydrocarbonicus</name>
    <dbReference type="NCBI Taxonomy" id="1470433"/>
    <lineage>
        <taxon>Bacteria</taxon>
        <taxon>Pseudomonadati</taxon>
        <taxon>Pseudomonadota</taxon>
        <taxon>Gammaproteobacteria</taxon>
        <taxon>Cellvibrionales</taxon>
        <taxon>Cellvibrionaceae</taxon>
        <taxon>Pseudomaricurvus</taxon>
    </lineage>
</organism>
<dbReference type="RefSeq" id="WP_167186633.1">
    <property type="nucleotide sequence ID" value="NZ_JAAONZ010000008.1"/>
</dbReference>
<reference evidence="1" key="1">
    <citation type="submission" date="2020-03" db="EMBL/GenBank/DDBJ databases">
        <authorList>
            <person name="Guo F."/>
        </authorList>
    </citation>
    <scope>NUCLEOTIDE SEQUENCE</scope>
    <source>
        <strain evidence="1">JCM 30134</strain>
    </source>
</reference>
<dbReference type="AlphaFoldDB" id="A0A9E5JXA0"/>
<comment type="caution">
    <text evidence="1">The sequence shown here is derived from an EMBL/GenBank/DDBJ whole genome shotgun (WGS) entry which is preliminary data.</text>
</comment>
<evidence type="ECO:0000313" key="2">
    <source>
        <dbReference type="Proteomes" id="UP000787472"/>
    </source>
</evidence>
<accession>A0A9E5JXA0</accession>
<gene>
    <name evidence="1" type="ORF">G8770_11710</name>
</gene>
<dbReference type="EMBL" id="JAAONZ010000008">
    <property type="protein sequence ID" value="NHO66210.1"/>
    <property type="molecule type" value="Genomic_DNA"/>
</dbReference>
<keyword evidence="2" id="KW-1185">Reference proteome</keyword>
<evidence type="ECO:0000313" key="1">
    <source>
        <dbReference type="EMBL" id="NHO66210.1"/>
    </source>
</evidence>
<dbReference type="Pfam" id="PF12487">
    <property type="entry name" value="DUF3703"/>
    <property type="match status" value="1"/>
</dbReference>
<dbReference type="InterPro" id="IPR022172">
    <property type="entry name" value="DUF3703"/>
</dbReference>
<proteinExistence type="predicted"/>
<name>A0A9E5JXA0_9GAMM</name>
<sequence length="145" mass="16232">MSKIPAKAIKPRFNNRFSRQIAPHVNRELKLAQRAERAGKNRQAFQHLENAHVLGQASTYWHVKAHWQMLQWAARQRQLSEFIGQVIRVFGAATKTVWGLVPQGNTGGANISPFATLPINPRLQQLIHAAKQSSARQSSSARAGH</sequence>
<dbReference type="Proteomes" id="UP000787472">
    <property type="component" value="Unassembled WGS sequence"/>
</dbReference>
<protein>
    <submittedName>
        <fullName evidence="1">DUF3703 domain-containing protein</fullName>
    </submittedName>
</protein>